<accession>A0A5C5WQF6</accession>
<organism evidence="1 2">
    <name type="scientific">Thalassoglobus neptunius</name>
    <dbReference type="NCBI Taxonomy" id="1938619"/>
    <lineage>
        <taxon>Bacteria</taxon>
        <taxon>Pseudomonadati</taxon>
        <taxon>Planctomycetota</taxon>
        <taxon>Planctomycetia</taxon>
        <taxon>Planctomycetales</taxon>
        <taxon>Planctomycetaceae</taxon>
        <taxon>Thalassoglobus</taxon>
    </lineage>
</organism>
<sequence length="577" mass="64223">MKRLPVLPTQTSREFVPRLRRIITICLIMSSLALISARISNAQSSEELDEEDYGPRLPFAMVTIRSLDQSLVNIGEMFEASGRPDMTEMIEEFLTDRAGNLDGIDRTRPVGVMFFLDDSLPPRPTPVAYIPIDDLDAFVKTASLGPLKPEQVEGEEGRFKLGGGRRSLNMVIQDDYAFATPNEYLLEEEMPHPLDHVSGLASRYDASISLQLRNISPIIRNVFLATFQTSAQAELQQRDDETAAAHKIRKANGQSGLEFLTQLLRDGEQVTLGLQANPEEQTAALELLFDATPDSEFAKFMTNIGGRKSSFEGLYSELHPLTLSISWMLDRREREAMNGLVDAMDIGFKENLPETVHSSIERLSQSLRATIEQEHLNAIFQFVPLEDRKFVLLGALKLVGSNSFGEALREVLSEVTSNDAIDSIELDAHEHQSVVLHRLQGSDSSDQDRRIYGGDPSVYLGTGNGVLWFGLGGDEVTYELDFAIDQFLASSTATIDGSTAPFQLVFRMLPWLDLPTPENADPLQRELTDEAMSDGGDAVRIEIRPTENGARARMQFENGFVRLLGLFLATKYDESQL</sequence>
<reference evidence="1 2" key="1">
    <citation type="submission" date="2019-02" db="EMBL/GenBank/DDBJ databases">
        <title>Deep-cultivation of Planctomycetes and their phenomic and genomic characterization uncovers novel biology.</title>
        <authorList>
            <person name="Wiegand S."/>
            <person name="Jogler M."/>
            <person name="Boedeker C."/>
            <person name="Pinto D."/>
            <person name="Vollmers J."/>
            <person name="Rivas-Marin E."/>
            <person name="Kohn T."/>
            <person name="Peeters S.H."/>
            <person name="Heuer A."/>
            <person name="Rast P."/>
            <person name="Oberbeckmann S."/>
            <person name="Bunk B."/>
            <person name="Jeske O."/>
            <person name="Meyerdierks A."/>
            <person name="Storesund J.E."/>
            <person name="Kallscheuer N."/>
            <person name="Luecker S."/>
            <person name="Lage O.M."/>
            <person name="Pohl T."/>
            <person name="Merkel B.J."/>
            <person name="Hornburger P."/>
            <person name="Mueller R.-W."/>
            <person name="Bruemmer F."/>
            <person name="Labrenz M."/>
            <person name="Spormann A.M."/>
            <person name="Op Den Camp H."/>
            <person name="Overmann J."/>
            <person name="Amann R."/>
            <person name="Jetten M.S.M."/>
            <person name="Mascher T."/>
            <person name="Medema M.H."/>
            <person name="Devos D.P."/>
            <person name="Kaster A.-K."/>
            <person name="Ovreas L."/>
            <person name="Rohde M."/>
            <person name="Galperin M.Y."/>
            <person name="Jogler C."/>
        </authorList>
    </citation>
    <scope>NUCLEOTIDE SEQUENCE [LARGE SCALE GENOMIC DNA]</scope>
    <source>
        <strain evidence="1 2">KOR42</strain>
    </source>
</reference>
<dbReference type="Proteomes" id="UP000317243">
    <property type="component" value="Unassembled WGS sequence"/>
</dbReference>
<dbReference type="RefSeq" id="WP_146510610.1">
    <property type="nucleotide sequence ID" value="NZ_SIHI01000008.1"/>
</dbReference>
<dbReference type="AlphaFoldDB" id="A0A5C5WQF6"/>
<evidence type="ECO:0000313" key="2">
    <source>
        <dbReference type="Proteomes" id="UP000317243"/>
    </source>
</evidence>
<comment type="caution">
    <text evidence="1">The sequence shown here is derived from an EMBL/GenBank/DDBJ whole genome shotgun (WGS) entry which is preliminary data.</text>
</comment>
<evidence type="ECO:0000313" key="1">
    <source>
        <dbReference type="EMBL" id="TWT52022.1"/>
    </source>
</evidence>
<dbReference type="OrthoDB" id="207889at2"/>
<protein>
    <submittedName>
        <fullName evidence="1">Uncharacterized protein</fullName>
    </submittedName>
</protein>
<name>A0A5C5WQF6_9PLAN</name>
<gene>
    <name evidence="1" type="ORF">KOR42_31190</name>
</gene>
<dbReference type="EMBL" id="SIHI01000008">
    <property type="protein sequence ID" value="TWT52022.1"/>
    <property type="molecule type" value="Genomic_DNA"/>
</dbReference>
<proteinExistence type="predicted"/>
<keyword evidence="2" id="KW-1185">Reference proteome</keyword>